<keyword evidence="2" id="KW-0694">RNA-binding</keyword>
<dbReference type="GO" id="GO:0000166">
    <property type="term" value="F:nucleotide binding"/>
    <property type="evidence" value="ECO:0007669"/>
    <property type="project" value="UniProtKB-KW"/>
</dbReference>
<comment type="cofactor">
    <cofactor evidence="2">
        <name>a divalent metal cation</name>
        <dbReference type="ChEBI" id="CHEBI:60240"/>
    </cofactor>
</comment>
<evidence type="ECO:0000313" key="5">
    <source>
        <dbReference type="EMBL" id="CAB9518439.1"/>
    </source>
</evidence>
<dbReference type="GO" id="GO:0004518">
    <property type="term" value="F:nuclease activity"/>
    <property type="evidence" value="ECO:0007669"/>
    <property type="project" value="UniProtKB-KW"/>
</dbReference>
<comment type="subcellular location">
    <subcellularLocation>
        <location evidence="2">Nucleus</location>
    </subcellularLocation>
</comment>
<keyword evidence="2" id="KW-0378">Hydrolase</keyword>
<organism evidence="5 6">
    <name type="scientific">Seminavis robusta</name>
    <dbReference type="NCBI Taxonomy" id="568900"/>
    <lineage>
        <taxon>Eukaryota</taxon>
        <taxon>Sar</taxon>
        <taxon>Stramenopiles</taxon>
        <taxon>Ochrophyta</taxon>
        <taxon>Bacillariophyta</taxon>
        <taxon>Bacillariophyceae</taxon>
        <taxon>Bacillariophycidae</taxon>
        <taxon>Naviculales</taxon>
        <taxon>Naviculaceae</taxon>
        <taxon>Seminavis</taxon>
    </lineage>
</organism>
<feature type="compositionally biased region" description="Polar residues" evidence="3">
    <location>
        <begin position="1"/>
        <end position="21"/>
    </location>
</feature>
<comment type="function">
    <text evidence="2">Decapping enzyme for NAD-capped RNAs: specifically hydrolyzes the nicotinamide adenine dinucleotide (NAD) cap from a subset of RNAs by removing the entire NAD moiety from the 5'-end of an NAD-capped RNA.</text>
</comment>
<dbReference type="PANTHER" id="PTHR12395:SF9">
    <property type="entry name" value="DECAPPING AND EXORIBONUCLEASE PROTEIN"/>
    <property type="match status" value="1"/>
</dbReference>
<evidence type="ECO:0000256" key="2">
    <source>
        <dbReference type="RuleBase" id="RU367113"/>
    </source>
</evidence>
<dbReference type="GO" id="GO:0046872">
    <property type="term" value="F:metal ion binding"/>
    <property type="evidence" value="ECO:0007669"/>
    <property type="project" value="UniProtKB-KW"/>
</dbReference>
<accession>A0A9N8EDW9</accession>
<reference evidence="5" key="1">
    <citation type="submission" date="2020-06" db="EMBL/GenBank/DDBJ databases">
        <authorList>
            <consortium name="Plant Systems Biology data submission"/>
        </authorList>
    </citation>
    <scope>NUCLEOTIDE SEQUENCE</scope>
    <source>
        <strain evidence="5">D6</strain>
    </source>
</reference>
<comment type="similarity">
    <text evidence="1 2">Belongs to the DXO/Dom3Z family.</text>
</comment>
<evidence type="ECO:0000313" key="6">
    <source>
        <dbReference type="Proteomes" id="UP001153069"/>
    </source>
</evidence>
<proteinExistence type="inferred from homology"/>
<dbReference type="InterPro" id="IPR013961">
    <property type="entry name" value="RAI1"/>
</dbReference>
<feature type="region of interest" description="Disordered" evidence="3">
    <location>
        <begin position="1"/>
        <end position="23"/>
    </location>
</feature>
<dbReference type="GO" id="GO:0005634">
    <property type="term" value="C:nucleus"/>
    <property type="evidence" value="ECO:0007669"/>
    <property type="project" value="UniProtKB-SubCell"/>
</dbReference>
<evidence type="ECO:0000259" key="4">
    <source>
        <dbReference type="Pfam" id="PF08652"/>
    </source>
</evidence>
<dbReference type="GO" id="GO:0000956">
    <property type="term" value="P:nuclear-transcribed mRNA catabolic process"/>
    <property type="evidence" value="ECO:0007669"/>
    <property type="project" value="TreeGrafter"/>
</dbReference>
<dbReference type="AlphaFoldDB" id="A0A9N8EDW9"/>
<dbReference type="GO" id="GO:0034353">
    <property type="term" value="F:mRNA 5'-diphosphatase activity"/>
    <property type="evidence" value="ECO:0007669"/>
    <property type="project" value="TreeGrafter"/>
</dbReference>
<dbReference type="Pfam" id="PF08652">
    <property type="entry name" value="RAI1"/>
    <property type="match status" value="1"/>
</dbReference>
<dbReference type="GO" id="GO:0110155">
    <property type="term" value="P:NAD-cap decapping"/>
    <property type="evidence" value="ECO:0007669"/>
    <property type="project" value="TreeGrafter"/>
</dbReference>
<keyword evidence="2" id="KW-0479">Metal-binding</keyword>
<keyword evidence="2" id="KW-0539">Nucleus</keyword>
<dbReference type="PANTHER" id="PTHR12395">
    <property type="entry name" value="DOM-3 RELATED"/>
    <property type="match status" value="1"/>
</dbReference>
<keyword evidence="2" id="KW-0540">Nuclease</keyword>
<feature type="region of interest" description="Disordered" evidence="3">
    <location>
        <begin position="43"/>
        <end position="62"/>
    </location>
</feature>
<dbReference type="OrthoDB" id="5853397at2759"/>
<comment type="caution">
    <text evidence="5">The sequence shown here is derived from an EMBL/GenBank/DDBJ whole genome shotgun (WGS) entry which is preliminary data.</text>
</comment>
<gene>
    <name evidence="5" type="ORF">SEMRO_934_G221920.1</name>
</gene>
<protein>
    <recommendedName>
        <fullName evidence="2">Decapping nuclease</fullName>
        <ecNumber evidence="2">3.6.1.-</ecNumber>
    </recommendedName>
</protein>
<dbReference type="InterPro" id="IPR039039">
    <property type="entry name" value="RAI1-like_fam"/>
</dbReference>
<evidence type="ECO:0000256" key="1">
    <source>
        <dbReference type="ARBA" id="ARBA00006562"/>
    </source>
</evidence>
<feature type="domain" description="RAI1-like" evidence="4">
    <location>
        <begin position="64"/>
        <end position="377"/>
    </location>
</feature>
<dbReference type="Proteomes" id="UP001153069">
    <property type="component" value="Unassembled WGS sequence"/>
</dbReference>
<keyword evidence="6" id="KW-1185">Reference proteome</keyword>
<dbReference type="GO" id="GO:0005829">
    <property type="term" value="C:cytosol"/>
    <property type="evidence" value="ECO:0007669"/>
    <property type="project" value="TreeGrafter"/>
</dbReference>
<keyword evidence="2" id="KW-0547">Nucleotide-binding</keyword>
<dbReference type="EC" id="3.6.1.-" evidence="2"/>
<sequence length="402" mass="45865">MSSGTKRPASPTASLEPTSKQAKVEVAQTPVFELNVLHWLRNNTDHSRNNNRNRSTQSPPVVVQEPQEIACYSVALDKIHYGSREQLHRYQKPALKTTNLGDKIDEWIQSCDNDKPLVETILDALTSDQIANADVITFRNNLNKIGGTIFNPKNDWELECTLLDDDNNKTLYLDVLPGNPPQEPPPKDSLQYKLQYYGYRFESVCTGQQDAPVDNRYEFCSVLRLNMGDTRIVLAAEMDATTVRTSTSTTSVRDYVELKTMRPIRGDRDLQSLYRYRYPKYWLQSYLAGIPTIVVGERTDEGQLVDVRSVPVSRMHGEALSFFRGDDRKCWNPQTVIRWIHHVLGMLKSVCLKHPHRTIHVQYKGESRQIVGYLRDDDDGTDVIGKRLLARQKNGTTGTSHK</sequence>
<evidence type="ECO:0000256" key="3">
    <source>
        <dbReference type="SAM" id="MobiDB-lite"/>
    </source>
</evidence>
<dbReference type="EMBL" id="CAICTM010000932">
    <property type="protein sequence ID" value="CAB9518439.1"/>
    <property type="molecule type" value="Genomic_DNA"/>
</dbReference>
<dbReference type="GO" id="GO:0003723">
    <property type="term" value="F:RNA binding"/>
    <property type="evidence" value="ECO:0007669"/>
    <property type="project" value="UniProtKB-KW"/>
</dbReference>
<name>A0A9N8EDW9_9STRA</name>